<reference evidence="1" key="1">
    <citation type="journal article" date="2019" name="bioRxiv">
        <title>The Genome of the Zebra Mussel, Dreissena polymorpha: A Resource for Invasive Species Research.</title>
        <authorList>
            <person name="McCartney M.A."/>
            <person name="Auch B."/>
            <person name="Kono T."/>
            <person name="Mallez S."/>
            <person name="Zhang Y."/>
            <person name="Obille A."/>
            <person name="Becker A."/>
            <person name="Abrahante J.E."/>
            <person name="Garbe J."/>
            <person name="Badalamenti J.P."/>
            <person name="Herman A."/>
            <person name="Mangelson H."/>
            <person name="Liachko I."/>
            <person name="Sullivan S."/>
            <person name="Sone E.D."/>
            <person name="Koren S."/>
            <person name="Silverstein K.A.T."/>
            <person name="Beckman K.B."/>
            <person name="Gohl D.M."/>
        </authorList>
    </citation>
    <scope>NUCLEOTIDE SEQUENCE</scope>
    <source>
        <strain evidence="1">Duluth1</strain>
        <tissue evidence="1">Whole animal</tissue>
    </source>
</reference>
<reference evidence="1" key="2">
    <citation type="submission" date="2020-11" db="EMBL/GenBank/DDBJ databases">
        <authorList>
            <person name="McCartney M.A."/>
            <person name="Auch B."/>
            <person name="Kono T."/>
            <person name="Mallez S."/>
            <person name="Becker A."/>
            <person name="Gohl D.M."/>
            <person name="Silverstein K.A.T."/>
            <person name="Koren S."/>
            <person name="Bechman K.B."/>
            <person name="Herman A."/>
            <person name="Abrahante J.E."/>
            <person name="Garbe J."/>
        </authorList>
    </citation>
    <scope>NUCLEOTIDE SEQUENCE</scope>
    <source>
        <strain evidence="1">Duluth1</strain>
        <tissue evidence="1">Whole animal</tissue>
    </source>
</reference>
<gene>
    <name evidence="1" type="ORF">DPMN_104499</name>
</gene>
<dbReference type="CDD" id="cd00934">
    <property type="entry name" value="PTB"/>
    <property type="match status" value="1"/>
</dbReference>
<evidence type="ECO:0000313" key="1">
    <source>
        <dbReference type="EMBL" id="KAH3831237.1"/>
    </source>
</evidence>
<proteinExistence type="predicted"/>
<name>A0A9D4HAK9_DREPO</name>
<organism evidence="1 2">
    <name type="scientific">Dreissena polymorpha</name>
    <name type="common">Zebra mussel</name>
    <name type="synonym">Mytilus polymorpha</name>
    <dbReference type="NCBI Taxonomy" id="45954"/>
    <lineage>
        <taxon>Eukaryota</taxon>
        <taxon>Metazoa</taxon>
        <taxon>Spiralia</taxon>
        <taxon>Lophotrochozoa</taxon>
        <taxon>Mollusca</taxon>
        <taxon>Bivalvia</taxon>
        <taxon>Autobranchia</taxon>
        <taxon>Heteroconchia</taxon>
        <taxon>Euheterodonta</taxon>
        <taxon>Imparidentia</taxon>
        <taxon>Neoheterodontei</taxon>
        <taxon>Myida</taxon>
        <taxon>Dreissenoidea</taxon>
        <taxon>Dreissenidae</taxon>
        <taxon>Dreissena</taxon>
    </lineage>
</organism>
<dbReference type="AlphaFoldDB" id="A0A9D4HAK9"/>
<accession>A0A9D4HAK9</accession>
<protein>
    <submittedName>
        <fullName evidence="1">Uncharacterized protein</fullName>
    </submittedName>
</protein>
<dbReference type="SUPFAM" id="SSF50729">
    <property type="entry name" value="PH domain-like"/>
    <property type="match status" value="1"/>
</dbReference>
<comment type="caution">
    <text evidence="1">The sequence shown here is derived from an EMBL/GenBank/DDBJ whole genome shotgun (WGS) entry which is preliminary data.</text>
</comment>
<dbReference type="Proteomes" id="UP000828390">
    <property type="component" value="Unassembled WGS sequence"/>
</dbReference>
<sequence length="207" mass="23175">MSVTMTSVCPICGSSDVVHLCAAYLEAKATIHQAKTAPSTVTFCVDQTEPEVCVVKSSKDIETITVNDNKSDNQGCEMASNTCDQILNEGYQKHVVIYLGSTHLDRRFPPQAVMPWVMAEVKRSRDTFKEVQLEILKSTLKAVAYEGSEKVDTVFEHNLHTLSRFAKTHADPRCFAYLRRQSLNSDFECHAFLAHDETVQDHRTSSS</sequence>
<dbReference type="Gene3D" id="2.30.29.30">
    <property type="entry name" value="Pleckstrin-homology domain (PH domain)/Phosphotyrosine-binding domain (PTB)"/>
    <property type="match status" value="1"/>
</dbReference>
<dbReference type="InterPro" id="IPR011993">
    <property type="entry name" value="PH-like_dom_sf"/>
</dbReference>
<evidence type="ECO:0000313" key="2">
    <source>
        <dbReference type="Proteomes" id="UP000828390"/>
    </source>
</evidence>
<dbReference type="EMBL" id="JAIWYP010000004">
    <property type="protein sequence ID" value="KAH3831237.1"/>
    <property type="molecule type" value="Genomic_DNA"/>
</dbReference>
<keyword evidence="2" id="KW-1185">Reference proteome</keyword>